<keyword evidence="3 9" id="KW-0547">Nucleotide-binding</keyword>
<comment type="catalytic activity">
    <reaction evidence="9">
        <text>L-tyrosyl-[protein] + ATP = O-phospho-L-tyrosyl-[protein] + ADP + H(+)</text>
        <dbReference type="Rhea" id="RHEA:10596"/>
        <dbReference type="Rhea" id="RHEA-COMP:10136"/>
        <dbReference type="Rhea" id="RHEA-COMP:20101"/>
        <dbReference type="ChEBI" id="CHEBI:15378"/>
        <dbReference type="ChEBI" id="CHEBI:30616"/>
        <dbReference type="ChEBI" id="CHEBI:46858"/>
        <dbReference type="ChEBI" id="CHEBI:61978"/>
        <dbReference type="ChEBI" id="CHEBI:456216"/>
        <dbReference type="EC" id="2.7.10.2"/>
    </reaction>
</comment>
<keyword evidence="6 9" id="KW-0829">Tyrosine-protein kinase</keyword>
<dbReference type="InterPro" id="IPR000719">
    <property type="entry name" value="Prot_kinase_dom"/>
</dbReference>
<evidence type="ECO:0000256" key="7">
    <source>
        <dbReference type="PROSITE-ProRule" id="PRU00191"/>
    </source>
</evidence>
<keyword evidence="14" id="KW-1185">Reference proteome</keyword>
<dbReference type="Gene3D" id="1.10.510.10">
    <property type="entry name" value="Transferase(Phosphotransferase) domain 1"/>
    <property type="match status" value="2"/>
</dbReference>
<feature type="domain" description="SH2" evidence="10">
    <location>
        <begin position="101"/>
        <end position="206"/>
    </location>
</feature>
<evidence type="ECO:0000259" key="12">
    <source>
        <dbReference type="PROSITE" id="PS50011"/>
    </source>
</evidence>
<evidence type="ECO:0000256" key="5">
    <source>
        <dbReference type="ARBA" id="ARBA00022840"/>
    </source>
</evidence>
<feature type="domain" description="Protein kinase" evidence="12">
    <location>
        <begin position="95"/>
        <end position="396"/>
    </location>
</feature>
<evidence type="ECO:0000313" key="15">
    <source>
        <dbReference type="WBParaSite" id="TTAC_0000860801-mRNA-1"/>
    </source>
</evidence>
<dbReference type="InterPro" id="IPR050198">
    <property type="entry name" value="Non-receptor_tyrosine_kinases"/>
</dbReference>
<keyword evidence="7" id="KW-0727">SH2 domain</keyword>
<comment type="similarity">
    <text evidence="9">Belongs to the protein kinase superfamily. Tyr protein kinase family.</text>
</comment>
<keyword evidence="2 9" id="KW-0808">Transferase</keyword>
<dbReference type="InterPro" id="IPR011009">
    <property type="entry name" value="Kinase-like_dom_sf"/>
</dbReference>
<dbReference type="EC" id="2.7.10.2" evidence="9"/>
<dbReference type="SUPFAM" id="SSF55550">
    <property type="entry name" value="SH2 domain"/>
    <property type="match status" value="1"/>
</dbReference>
<dbReference type="InterPro" id="IPR001245">
    <property type="entry name" value="Ser-Thr/Tyr_kinase_cat_dom"/>
</dbReference>
<dbReference type="GO" id="GO:0005524">
    <property type="term" value="F:ATP binding"/>
    <property type="evidence" value="ECO:0007669"/>
    <property type="project" value="UniProtKB-KW"/>
</dbReference>
<sequence>MTRSLGKFVKVLATKSTSKKVVFGDVTKKESIIYERAMLCAFDFNCSSSDELSFRRGDILLVETPVSLSFVRATNNSSYSCKKSSIMTKAGENQWLRARDWRNGNVGLVPTNFLTDETGTSVVFDAFQCISRAEAEAQLLLPVIQSGTFIVRPTKDVGRLTLSVLVRENSSAYVQHYHINYDAASREYYLSSDEKWKSLGELIKFYCVLRNTIVFDDREYSVLPFDKCGVGLAPISAYSYWIMKVKMWRCRVDGRYGDDGMLATFFYTLKVLIGSVILLAQISDGMAYLERRRAVHNDLRAANILVDADNSVKVADFGLTKILHNDGRDICDISDDNDVITAVENGYRLCNPRELGYQCEDRIYAKMQACWNSNPEARPSFESLCDFFKPSDAAIS</sequence>
<dbReference type="STRING" id="6205.A0A0R3X584"/>
<dbReference type="PROSITE" id="PS50001">
    <property type="entry name" value="SH2"/>
    <property type="match status" value="1"/>
</dbReference>
<dbReference type="GO" id="GO:0004715">
    <property type="term" value="F:non-membrane spanning protein tyrosine kinase activity"/>
    <property type="evidence" value="ECO:0007669"/>
    <property type="project" value="UniProtKB-EC"/>
</dbReference>
<evidence type="ECO:0000313" key="14">
    <source>
        <dbReference type="Proteomes" id="UP000274429"/>
    </source>
</evidence>
<reference evidence="15" key="1">
    <citation type="submission" date="2017-02" db="UniProtKB">
        <authorList>
            <consortium name="WormBaseParasite"/>
        </authorList>
    </citation>
    <scope>IDENTIFICATION</scope>
</reference>
<evidence type="ECO:0000256" key="6">
    <source>
        <dbReference type="ARBA" id="ARBA00023137"/>
    </source>
</evidence>
<evidence type="ECO:0000259" key="11">
    <source>
        <dbReference type="PROSITE" id="PS50002"/>
    </source>
</evidence>
<dbReference type="InterPro" id="IPR036860">
    <property type="entry name" value="SH2_dom_sf"/>
</dbReference>
<keyword evidence="4 9" id="KW-0418">Kinase</keyword>
<dbReference type="EMBL" id="UYWX01020541">
    <property type="protein sequence ID" value="VDM33198.1"/>
    <property type="molecule type" value="Genomic_DNA"/>
</dbReference>
<feature type="domain" description="SH3" evidence="11">
    <location>
        <begin position="33"/>
        <end position="119"/>
    </location>
</feature>
<evidence type="ECO:0000256" key="3">
    <source>
        <dbReference type="ARBA" id="ARBA00022741"/>
    </source>
</evidence>
<dbReference type="WBParaSite" id="TTAC_0000860801-mRNA-1">
    <property type="protein sequence ID" value="TTAC_0000860801-mRNA-1"/>
    <property type="gene ID" value="TTAC_0000860801"/>
</dbReference>
<evidence type="ECO:0000259" key="10">
    <source>
        <dbReference type="PROSITE" id="PS50001"/>
    </source>
</evidence>
<dbReference type="SMART" id="SM00219">
    <property type="entry name" value="TyrKc"/>
    <property type="match status" value="1"/>
</dbReference>
<gene>
    <name evidence="13" type="ORF">TTAC_LOCUS8593</name>
</gene>
<dbReference type="Proteomes" id="UP000274429">
    <property type="component" value="Unassembled WGS sequence"/>
</dbReference>
<evidence type="ECO:0000256" key="4">
    <source>
        <dbReference type="ARBA" id="ARBA00022777"/>
    </source>
</evidence>
<evidence type="ECO:0000256" key="8">
    <source>
        <dbReference type="PROSITE-ProRule" id="PRU00192"/>
    </source>
</evidence>
<keyword evidence="1 8" id="KW-0728">SH3 domain</keyword>
<dbReference type="InterPro" id="IPR020635">
    <property type="entry name" value="Tyr_kinase_cat_dom"/>
</dbReference>
<name>A0A0R3X584_HYDTA</name>
<dbReference type="InterPro" id="IPR001452">
    <property type="entry name" value="SH3_domain"/>
</dbReference>
<dbReference type="PROSITE" id="PS50002">
    <property type="entry name" value="SH3"/>
    <property type="match status" value="1"/>
</dbReference>
<proteinExistence type="inferred from homology"/>
<dbReference type="Gene3D" id="3.30.505.10">
    <property type="entry name" value="SH2 domain"/>
    <property type="match status" value="1"/>
</dbReference>
<evidence type="ECO:0000313" key="13">
    <source>
        <dbReference type="EMBL" id="VDM33198.1"/>
    </source>
</evidence>
<evidence type="ECO:0000256" key="2">
    <source>
        <dbReference type="ARBA" id="ARBA00022679"/>
    </source>
</evidence>
<dbReference type="InterPro" id="IPR036028">
    <property type="entry name" value="SH3-like_dom_sf"/>
</dbReference>
<dbReference type="Pfam" id="PF07714">
    <property type="entry name" value="PK_Tyr_Ser-Thr"/>
    <property type="match status" value="2"/>
</dbReference>
<dbReference type="SUPFAM" id="SSF56112">
    <property type="entry name" value="Protein kinase-like (PK-like)"/>
    <property type="match status" value="1"/>
</dbReference>
<dbReference type="PROSITE" id="PS50011">
    <property type="entry name" value="PROTEIN_KINASE_DOM"/>
    <property type="match status" value="1"/>
</dbReference>
<dbReference type="Pfam" id="PF00017">
    <property type="entry name" value="SH2"/>
    <property type="match status" value="1"/>
</dbReference>
<keyword evidence="5 9" id="KW-0067">ATP-binding</keyword>
<dbReference type="CDD" id="cd00173">
    <property type="entry name" value="SH2"/>
    <property type="match status" value="1"/>
</dbReference>
<dbReference type="SMART" id="SM00252">
    <property type="entry name" value="SH2"/>
    <property type="match status" value="1"/>
</dbReference>
<evidence type="ECO:0000256" key="1">
    <source>
        <dbReference type="ARBA" id="ARBA00022443"/>
    </source>
</evidence>
<accession>A0A0R3X584</accession>
<dbReference type="PANTHER" id="PTHR24418">
    <property type="entry name" value="TYROSINE-PROTEIN KINASE"/>
    <property type="match status" value="1"/>
</dbReference>
<dbReference type="InterPro" id="IPR000980">
    <property type="entry name" value="SH2"/>
</dbReference>
<organism evidence="15">
    <name type="scientific">Hydatigena taeniaeformis</name>
    <name type="common">Feline tapeworm</name>
    <name type="synonym">Taenia taeniaeformis</name>
    <dbReference type="NCBI Taxonomy" id="6205"/>
    <lineage>
        <taxon>Eukaryota</taxon>
        <taxon>Metazoa</taxon>
        <taxon>Spiralia</taxon>
        <taxon>Lophotrochozoa</taxon>
        <taxon>Platyhelminthes</taxon>
        <taxon>Cestoda</taxon>
        <taxon>Eucestoda</taxon>
        <taxon>Cyclophyllidea</taxon>
        <taxon>Taeniidae</taxon>
        <taxon>Hydatigera</taxon>
    </lineage>
</organism>
<dbReference type="SUPFAM" id="SSF50044">
    <property type="entry name" value="SH3-domain"/>
    <property type="match status" value="1"/>
</dbReference>
<dbReference type="Gene3D" id="2.30.30.40">
    <property type="entry name" value="SH3 Domains"/>
    <property type="match status" value="1"/>
</dbReference>
<evidence type="ECO:0000256" key="9">
    <source>
        <dbReference type="RuleBase" id="RU362096"/>
    </source>
</evidence>
<protein>
    <recommendedName>
        <fullName evidence="9">Tyrosine-protein kinase</fullName>
        <ecNumber evidence="9">2.7.10.2</ecNumber>
    </recommendedName>
</protein>
<dbReference type="OrthoDB" id="4062651at2759"/>
<dbReference type="AlphaFoldDB" id="A0A0R3X584"/>
<reference evidence="13 14" key="2">
    <citation type="submission" date="2018-11" db="EMBL/GenBank/DDBJ databases">
        <authorList>
            <consortium name="Pathogen Informatics"/>
        </authorList>
    </citation>
    <scope>NUCLEOTIDE SEQUENCE [LARGE SCALE GENOMIC DNA]</scope>
</reference>